<dbReference type="AlphaFoldDB" id="A0A1C3K9E9"/>
<feature type="region of interest" description="Disordered" evidence="1">
    <location>
        <begin position="44"/>
        <end position="68"/>
    </location>
</feature>
<protein>
    <submittedName>
        <fullName evidence="2">Uncharacterized protein</fullName>
    </submittedName>
</protein>
<gene>
    <name evidence="2" type="primary">PmlGA01_000005800</name>
    <name evidence="2" type="ORF">PMLGA01_000005800</name>
</gene>
<evidence type="ECO:0000313" key="3">
    <source>
        <dbReference type="Proteomes" id="UP000219799"/>
    </source>
</evidence>
<dbReference type="Proteomes" id="UP000219799">
    <property type="component" value="Unassembled WGS sequence"/>
</dbReference>
<accession>A0A1C3K9E9</accession>
<evidence type="ECO:0000256" key="1">
    <source>
        <dbReference type="SAM" id="MobiDB-lite"/>
    </source>
</evidence>
<reference evidence="2 3" key="1">
    <citation type="submission" date="2016-06" db="EMBL/GenBank/DDBJ databases">
        <authorList>
            <consortium name="Pathogen Informatics"/>
        </authorList>
    </citation>
    <scope>NUCLEOTIDE SEQUENCE [LARGE SCALE GENOMIC DNA]</scope>
</reference>
<proteinExistence type="predicted"/>
<organism evidence="2 3">
    <name type="scientific">Plasmodium malariae</name>
    <dbReference type="NCBI Taxonomy" id="5858"/>
    <lineage>
        <taxon>Eukaryota</taxon>
        <taxon>Sar</taxon>
        <taxon>Alveolata</taxon>
        <taxon>Apicomplexa</taxon>
        <taxon>Aconoidasida</taxon>
        <taxon>Haemosporida</taxon>
        <taxon>Plasmodiidae</taxon>
        <taxon>Plasmodium</taxon>
        <taxon>Plasmodium (Plasmodium)</taxon>
    </lineage>
</organism>
<dbReference type="VEuPathDB" id="PlasmoDB:PmUG01_00051300"/>
<feature type="compositionally biased region" description="Basic and acidic residues" evidence="1">
    <location>
        <begin position="55"/>
        <end position="64"/>
    </location>
</feature>
<sequence length="88" mass="10085">MFSINMYIHEDKTEGKVSVSHMAHSRCLRKVDNYCFRNMNNSVSTQVKEEEEEESHSKIQNKDDVSDEMSNAVNDVIEKEYGSGAIIP</sequence>
<evidence type="ECO:0000313" key="2">
    <source>
        <dbReference type="EMBL" id="SBT70149.1"/>
    </source>
</evidence>
<name>A0A1C3K9E9_PLAMA</name>
<dbReference type="EMBL" id="FLRK01000013">
    <property type="protein sequence ID" value="SBT70149.1"/>
    <property type="molecule type" value="Genomic_DNA"/>
</dbReference>